<protein>
    <submittedName>
        <fullName evidence="1">Uncharacterized protein</fullName>
    </submittedName>
</protein>
<organism evidence="1 2">
    <name type="scientific">Actinomyces weissii</name>
    <dbReference type="NCBI Taxonomy" id="675090"/>
    <lineage>
        <taxon>Bacteria</taxon>
        <taxon>Bacillati</taxon>
        <taxon>Actinomycetota</taxon>
        <taxon>Actinomycetes</taxon>
        <taxon>Actinomycetales</taxon>
        <taxon>Actinomycetaceae</taxon>
        <taxon>Actinomyces</taxon>
    </lineage>
</organism>
<proteinExistence type="predicted"/>
<name>A0A7T7M8Q0_9ACTO</name>
<dbReference type="Pfam" id="PF21853">
    <property type="entry name" value="DUF6912"/>
    <property type="match status" value="1"/>
</dbReference>
<dbReference type="AlphaFoldDB" id="A0A7T7M8Q0"/>
<reference evidence="1 2" key="1">
    <citation type="submission" date="2020-12" db="EMBL/GenBank/DDBJ databases">
        <authorList>
            <person name="Zhou J."/>
        </authorList>
    </citation>
    <scope>NUCLEOTIDE SEQUENCE [LARGE SCALE GENOMIC DNA]</scope>
    <source>
        <strain evidence="1 2">CCUG 61299</strain>
    </source>
</reference>
<gene>
    <name evidence="1" type="ORF">JG540_07895</name>
</gene>
<dbReference type="EMBL" id="CP066802">
    <property type="protein sequence ID" value="QQM66966.1"/>
    <property type="molecule type" value="Genomic_DNA"/>
</dbReference>
<dbReference type="InterPro" id="IPR054206">
    <property type="entry name" value="DUF6912"/>
</dbReference>
<dbReference type="RefSeq" id="WP_200275160.1">
    <property type="nucleotide sequence ID" value="NZ_CP066802.1"/>
</dbReference>
<dbReference type="Proteomes" id="UP000595895">
    <property type="component" value="Chromosome"/>
</dbReference>
<evidence type="ECO:0000313" key="1">
    <source>
        <dbReference type="EMBL" id="QQM66966.1"/>
    </source>
</evidence>
<keyword evidence="2" id="KW-1185">Reference proteome</keyword>
<sequence>MRVYVPATAADLRAAQISARLAHAATRTLAEALTEEDEEGLEVSASLCAADSSLMLLAVPGAETLPSRRVVVAADVDGASVEELAVGEDVLPGTVRLGAPVPWESVAALLVDEAAAEGDVEAARRGDEEAFERTAEADLLWFDVSERAHLAAELGV</sequence>
<dbReference type="KEGG" id="awe:JG540_07895"/>
<accession>A0A7T7M8Q0</accession>
<evidence type="ECO:0000313" key="2">
    <source>
        <dbReference type="Proteomes" id="UP000595895"/>
    </source>
</evidence>